<gene>
    <name evidence="10" type="ORF">JCM17846_16830</name>
</gene>
<accession>A0A5A7N6R5</accession>
<evidence type="ECO:0000256" key="4">
    <source>
        <dbReference type="ARBA" id="ARBA00022741"/>
    </source>
</evidence>
<dbReference type="RefSeq" id="WP_313980424.1">
    <property type="nucleotide sequence ID" value="NZ_BKCN01000007.1"/>
</dbReference>
<evidence type="ECO:0000259" key="9">
    <source>
        <dbReference type="Pfam" id="PF13476"/>
    </source>
</evidence>
<dbReference type="GO" id="GO:0005524">
    <property type="term" value="F:ATP binding"/>
    <property type="evidence" value="ECO:0007669"/>
    <property type="project" value="UniProtKB-KW"/>
</dbReference>
<proteinExistence type="inferred from homology"/>
<dbReference type="GO" id="GO:0043590">
    <property type="term" value="C:bacterial nucleoid"/>
    <property type="evidence" value="ECO:0007669"/>
    <property type="project" value="TreeGrafter"/>
</dbReference>
<dbReference type="GO" id="GO:0006302">
    <property type="term" value="P:double-strand break repair"/>
    <property type="evidence" value="ECO:0007669"/>
    <property type="project" value="InterPro"/>
</dbReference>
<dbReference type="PANTHER" id="PTHR11059">
    <property type="entry name" value="DNA REPAIR PROTEIN RECN"/>
    <property type="match status" value="1"/>
</dbReference>
<dbReference type="InterPro" id="IPR004604">
    <property type="entry name" value="DNA_recomb/repair_RecN"/>
</dbReference>
<evidence type="ECO:0000313" key="11">
    <source>
        <dbReference type="Proteomes" id="UP000324996"/>
    </source>
</evidence>
<keyword evidence="6" id="KW-0067">ATP-binding</keyword>
<dbReference type="EMBL" id="BKCN01000007">
    <property type="protein sequence ID" value="GER04001.1"/>
    <property type="molecule type" value="Genomic_DNA"/>
</dbReference>
<comment type="function">
    <text evidence="1">May be involved in recombinational repair of damaged DNA.</text>
</comment>
<evidence type="ECO:0000256" key="8">
    <source>
        <dbReference type="ARBA" id="ARBA00033408"/>
    </source>
</evidence>
<evidence type="ECO:0000256" key="7">
    <source>
        <dbReference type="ARBA" id="ARBA00023204"/>
    </source>
</evidence>
<sequence length="124" mass="13432">MLLSLVIRDIVLIEHLELGFNEGLTVLTGETGAGKSILLDSLGLAIGARAETSLVRQGAKRGSVTASFAVPASHPARRYLDDQDFILEDDLLILRRVINADGGSRAFVNDQPARWRCCGLWAIC</sequence>
<evidence type="ECO:0000256" key="1">
    <source>
        <dbReference type="ARBA" id="ARBA00003618"/>
    </source>
</evidence>
<comment type="caution">
    <text evidence="10">The sequence shown here is derived from an EMBL/GenBank/DDBJ whole genome shotgun (WGS) entry which is preliminary data.</text>
</comment>
<dbReference type="Pfam" id="PF13476">
    <property type="entry name" value="AAA_23"/>
    <property type="match status" value="1"/>
</dbReference>
<evidence type="ECO:0000256" key="6">
    <source>
        <dbReference type="ARBA" id="ARBA00022840"/>
    </source>
</evidence>
<protein>
    <recommendedName>
        <fullName evidence="3">DNA repair protein RecN</fullName>
    </recommendedName>
    <alternativeName>
        <fullName evidence="8">Recombination protein N</fullName>
    </alternativeName>
</protein>
<organism evidence="10 11">
    <name type="scientific">Iodidimonas nitroreducens</name>
    <dbReference type="NCBI Taxonomy" id="1236968"/>
    <lineage>
        <taxon>Bacteria</taxon>
        <taxon>Pseudomonadati</taxon>
        <taxon>Pseudomonadota</taxon>
        <taxon>Alphaproteobacteria</taxon>
        <taxon>Iodidimonadales</taxon>
        <taxon>Iodidimonadaceae</taxon>
        <taxon>Iodidimonas</taxon>
    </lineage>
</organism>
<dbReference type="GO" id="GO:0016887">
    <property type="term" value="F:ATP hydrolysis activity"/>
    <property type="evidence" value="ECO:0007669"/>
    <property type="project" value="InterPro"/>
</dbReference>
<dbReference type="InterPro" id="IPR038729">
    <property type="entry name" value="Rad50/SbcC_AAA"/>
</dbReference>
<keyword evidence="4" id="KW-0547">Nucleotide-binding</keyword>
<feature type="domain" description="Rad50/SbcC-type AAA" evidence="9">
    <location>
        <begin position="5"/>
        <end position="61"/>
    </location>
</feature>
<keyword evidence="11" id="KW-1185">Reference proteome</keyword>
<evidence type="ECO:0000313" key="10">
    <source>
        <dbReference type="EMBL" id="GER04001.1"/>
    </source>
</evidence>
<dbReference type="SUPFAM" id="SSF52540">
    <property type="entry name" value="P-loop containing nucleoside triphosphate hydrolases"/>
    <property type="match status" value="1"/>
</dbReference>
<evidence type="ECO:0000256" key="5">
    <source>
        <dbReference type="ARBA" id="ARBA00022763"/>
    </source>
</evidence>
<dbReference type="InterPro" id="IPR027417">
    <property type="entry name" value="P-loop_NTPase"/>
</dbReference>
<dbReference type="Proteomes" id="UP000324996">
    <property type="component" value="Unassembled WGS sequence"/>
</dbReference>
<evidence type="ECO:0000256" key="3">
    <source>
        <dbReference type="ARBA" id="ARBA00021315"/>
    </source>
</evidence>
<reference evidence="10 11" key="1">
    <citation type="submission" date="2019-09" db="EMBL/GenBank/DDBJ databases">
        <title>NBRP : Genome information of microbial organism related human and environment.</title>
        <authorList>
            <person name="Hattori M."/>
            <person name="Oshima K."/>
            <person name="Inaba H."/>
            <person name="Suda W."/>
            <person name="Sakamoto M."/>
            <person name="Iino T."/>
            <person name="Kitahara M."/>
            <person name="Oshida Y."/>
            <person name="Iida T."/>
            <person name="Kudo T."/>
            <person name="Itoh T."/>
            <person name="Ohkuma M."/>
        </authorList>
    </citation>
    <scope>NUCLEOTIDE SEQUENCE [LARGE SCALE GENOMIC DNA]</scope>
    <source>
        <strain evidence="10 11">Q-1</strain>
    </source>
</reference>
<evidence type="ECO:0000256" key="2">
    <source>
        <dbReference type="ARBA" id="ARBA00009441"/>
    </source>
</evidence>
<keyword evidence="7" id="KW-0234">DNA repair</keyword>
<comment type="similarity">
    <text evidence="2">Belongs to the RecN family.</text>
</comment>
<dbReference type="PANTHER" id="PTHR11059:SF0">
    <property type="entry name" value="DNA REPAIR PROTEIN RECN"/>
    <property type="match status" value="1"/>
</dbReference>
<dbReference type="GO" id="GO:0006310">
    <property type="term" value="P:DNA recombination"/>
    <property type="evidence" value="ECO:0007669"/>
    <property type="project" value="InterPro"/>
</dbReference>
<keyword evidence="5" id="KW-0227">DNA damage</keyword>
<name>A0A5A7N6R5_9PROT</name>
<dbReference type="Gene3D" id="3.40.50.300">
    <property type="entry name" value="P-loop containing nucleotide triphosphate hydrolases"/>
    <property type="match status" value="1"/>
</dbReference>
<dbReference type="AlphaFoldDB" id="A0A5A7N6R5"/>
<dbReference type="GO" id="GO:0009432">
    <property type="term" value="P:SOS response"/>
    <property type="evidence" value="ECO:0007669"/>
    <property type="project" value="TreeGrafter"/>
</dbReference>